<keyword evidence="1" id="KW-0175">Coiled coil</keyword>
<protein>
    <submittedName>
        <fullName evidence="3">Uncharacterized protein</fullName>
    </submittedName>
</protein>
<dbReference type="AlphaFoldDB" id="A0A0D3C4N6"/>
<evidence type="ECO:0000313" key="4">
    <source>
        <dbReference type="Proteomes" id="UP000032141"/>
    </source>
</evidence>
<sequence length="685" mass="77837">MTKMMLLVTPYLQKQTTTSINFIEDSHDQVKDFIGAPIYDDYDDDFCREPCHKSDVMAKEEGISLIDIHEINDEVQGSNKGGDFHVVDGLGEKDCPQHLRRKPPDRDQNKETSYVGPFETQERRSIGSTYTKLLEETGSVLKLDHGHHDCLSKLSLMEKHAMEHKITYLREALALEKEKNRNLEHELNEIHKKIRMLNKGSSTLDKILSMGRTEKSTIGLGYQGDPSSSQTVFVQGRSVEKNKTRSYLDNESYVAMSAPSEWLDAHKCSKTENGLLSFTDASRTNGTRDINLTTGTSLCGTSLGAYIIFFELPWTYGRHTFWDRYGNTYGFAFGGKHINLYHREETMDPVVPKEEYLSLYSPLCLYNWATFRSEAKLFGDVRFMDVMFVVFPRSYTFLKYYSTASLQTFLILGTALDVSCFHHRHFCALMHLDHYFVGKCNQTLQVKWLCLMESEGTSMALVRLVVIYPTISSPIWWKHKHLNGRLDAFDMIQFVLVYGAYTTVASLELACSTALWSLCIHIRSSAVWPLFHMDVTVPVVVIPSRWLQIGLQWGVFKPKVEVVHSPQTGSGCLLVAIICWRGIACESSNVLGDSNSAFQHVCAAAINFLIFSVFPSLSIKFSLVVWVITRSLNHQLVCGVLINIFKTTQHRLPNKSAREILFAAVTRCVFQVGFWDLFLLACSLI</sequence>
<feature type="coiled-coil region" evidence="1">
    <location>
        <begin position="166"/>
        <end position="200"/>
    </location>
</feature>
<dbReference type="OMA" id="FCREPCH"/>
<dbReference type="Gramene" id="Bo4g186520.1">
    <property type="protein sequence ID" value="Bo4g186520.1"/>
    <property type="gene ID" value="Bo4g186520"/>
</dbReference>
<organism evidence="3 4">
    <name type="scientific">Brassica oleracea var. oleracea</name>
    <dbReference type="NCBI Taxonomy" id="109376"/>
    <lineage>
        <taxon>Eukaryota</taxon>
        <taxon>Viridiplantae</taxon>
        <taxon>Streptophyta</taxon>
        <taxon>Embryophyta</taxon>
        <taxon>Tracheophyta</taxon>
        <taxon>Spermatophyta</taxon>
        <taxon>Magnoliopsida</taxon>
        <taxon>eudicotyledons</taxon>
        <taxon>Gunneridae</taxon>
        <taxon>Pentapetalae</taxon>
        <taxon>rosids</taxon>
        <taxon>malvids</taxon>
        <taxon>Brassicales</taxon>
        <taxon>Brassicaceae</taxon>
        <taxon>Brassiceae</taxon>
        <taxon>Brassica</taxon>
    </lineage>
</organism>
<reference evidence="3" key="2">
    <citation type="submission" date="2015-03" db="UniProtKB">
        <authorList>
            <consortium name="EnsemblPlants"/>
        </authorList>
    </citation>
    <scope>IDENTIFICATION</scope>
</reference>
<keyword evidence="4" id="KW-1185">Reference proteome</keyword>
<dbReference type="STRING" id="109376.A0A0D3C4N6"/>
<evidence type="ECO:0000313" key="3">
    <source>
        <dbReference type="EnsemblPlants" id="Bo4g186520.1"/>
    </source>
</evidence>
<feature type="compositionally biased region" description="Basic and acidic residues" evidence="2">
    <location>
        <begin position="91"/>
        <end position="110"/>
    </location>
</feature>
<accession>A0A0D3C4N6</accession>
<feature type="region of interest" description="Disordered" evidence="2">
    <location>
        <begin position="91"/>
        <end position="121"/>
    </location>
</feature>
<evidence type="ECO:0000256" key="2">
    <source>
        <dbReference type="SAM" id="MobiDB-lite"/>
    </source>
</evidence>
<dbReference type="EnsemblPlants" id="Bo4g186520.1">
    <property type="protein sequence ID" value="Bo4g186520.1"/>
    <property type="gene ID" value="Bo4g186520"/>
</dbReference>
<dbReference type="eggNOG" id="KOG0017">
    <property type="taxonomic scope" value="Eukaryota"/>
</dbReference>
<reference evidence="3 4" key="1">
    <citation type="journal article" date="2014" name="Genome Biol.">
        <title>Transcriptome and methylome profiling reveals relics of genome dominance in the mesopolyploid Brassica oleracea.</title>
        <authorList>
            <person name="Parkin I.A."/>
            <person name="Koh C."/>
            <person name="Tang H."/>
            <person name="Robinson S.J."/>
            <person name="Kagale S."/>
            <person name="Clarke W.E."/>
            <person name="Town C.D."/>
            <person name="Nixon J."/>
            <person name="Krishnakumar V."/>
            <person name="Bidwell S.L."/>
            <person name="Denoeud F."/>
            <person name="Belcram H."/>
            <person name="Links M.G."/>
            <person name="Just J."/>
            <person name="Clarke C."/>
            <person name="Bender T."/>
            <person name="Huebert T."/>
            <person name="Mason A.S."/>
            <person name="Pires J.C."/>
            <person name="Barker G."/>
            <person name="Moore J."/>
            <person name="Walley P.G."/>
            <person name="Manoli S."/>
            <person name="Batley J."/>
            <person name="Edwards D."/>
            <person name="Nelson M.N."/>
            <person name="Wang X."/>
            <person name="Paterson A.H."/>
            <person name="King G."/>
            <person name="Bancroft I."/>
            <person name="Chalhoub B."/>
            <person name="Sharpe A.G."/>
        </authorList>
    </citation>
    <scope>NUCLEOTIDE SEQUENCE</scope>
    <source>
        <strain evidence="3 4">cv. TO1000</strain>
    </source>
</reference>
<dbReference type="HOGENOM" id="CLU_401912_0_0_1"/>
<dbReference type="Proteomes" id="UP000032141">
    <property type="component" value="Chromosome C4"/>
</dbReference>
<proteinExistence type="predicted"/>
<name>A0A0D3C4N6_BRAOL</name>
<evidence type="ECO:0000256" key="1">
    <source>
        <dbReference type="SAM" id="Coils"/>
    </source>
</evidence>